<reference evidence="1 2" key="1">
    <citation type="submission" date="2016-03" db="EMBL/GenBank/DDBJ databases">
        <title>Draft genome sequence of Paenibacillus antarcticus CECT 5836.</title>
        <authorList>
            <person name="Shin S.-K."/>
            <person name="Yi H."/>
        </authorList>
    </citation>
    <scope>NUCLEOTIDE SEQUENCE [LARGE SCALE GENOMIC DNA]</scope>
    <source>
        <strain evidence="1 2">CECT 5836</strain>
    </source>
</reference>
<evidence type="ECO:0000313" key="1">
    <source>
        <dbReference type="EMBL" id="OAB44941.1"/>
    </source>
</evidence>
<dbReference type="OrthoDB" id="2618795at2"/>
<protein>
    <submittedName>
        <fullName evidence="1">Uncharacterized protein</fullName>
    </submittedName>
</protein>
<keyword evidence="2" id="KW-1185">Reference proteome</keyword>
<dbReference type="AlphaFoldDB" id="A0A168MQG4"/>
<sequence>MKLSFSYVEMNQAPCIYSGDEPGKIINVKEGKKFWYIISPIKDVEVIAVKEDGTKEIIKDNNHEELLRLIDFIYLRNLLRTG</sequence>
<dbReference type="RefSeq" id="WP_068650382.1">
    <property type="nucleotide sequence ID" value="NZ_CP043611.1"/>
</dbReference>
<dbReference type="EMBL" id="LVJI01000018">
    <property type="protein sequence ID" value="OAB44941.1"/>
    <property type="molecule type" value="Genomic_DNA"/>
</dbReference>
<dbReference type="Proteomes" id="UP000077355">
    <property type="component" value="Unassembled WGS sequence"/>
</dbReference>
<gene>
    <name evidence="1" type="ORF">PBAT_13365</name>
</gene>
<accession>A0A168MQG4</accession>
<evidence type="ECO:0000313" key="2">
    <source>
        <dbReference type="Proteomes" id="UP000077355"/>
    </source>
</evidence>
<organism evidence="1 2">
    <name type="scientific">Paenibacillus antarcticus</name>
    <dbReference type="NCBI Taxonomy" id="253703"/>
    <lineage>
        <taxon>Bacteria</taxon>
        <taxon>Bacillati</taxon>
        <taxon>Bacillota</taxon>
        <taxon>Bacilli</taxon>
        <taxon>Bacillales</taxon>
        <taxon>Paenibacillaceae</taxon>
        <taxon>Paenibacillus</taxon>
    </lineage>
</organism>
<comment type="caution">
    <text evidence="1">The sequence shown here is derived from an EMBL/GenBank/DDBJ whole genome shotgun (WGS) entry which is preliminary data.</text>
</comment>
<proteinExistence type="predicted"/>
<name>A0A168MQG4_9BACL</name>